<keyword evidence="2" id="KW-0540">Nuclease</keyword>
<evidence type="ECO:0000313" key="2">
    <source>
        <dbReference type="EMBL" id="RCW73822.1"/>
    </source>
</evidence>
<reference evidence="2 3" key="1">
    <citation type="submission" date="2018-07" db="EMBL/GenBank/DDBJ databases">
        <title>Genomic Encyclopedia of Type Strains, Phase IV (KMG-IV): sequencing the most valuable type-strain genomes for metagenomic binning, comparative biology and taxonomic classification.</title>
        <authorList>
            <person name="Goeker M."/>
        </authorList>
    </citation>
    <scope>NUCLEOTIDE SEQUENCE [LARGE SCALE GENOMIC DNA]</scope>
    <source>
        <strain evidence="2 3">DSM 21634</strain>
    </source>
</reference>
<dbReference type="InterPro" id="IPR002711">
    <property type="entry name" value="HNH"/>
</dbReference>
<dbReference type="AlphaFoldDB" id="A0A368Y0U3"/>
<evidence type="ECO:0000259" key="1">
    <source>
        <dbReference type="SMART" id="SM00507"/>
    </source>
</evidence>
<dbReference type="Gene3D" id="1.10.30.50">
    <property type="match status" value="1"/>
</dbReference>
<dbReference type="Proteomes" id="UP000252884">
    <property type="component" value="Unassembled WGS sequence"/>
</dbReference>
<evidence type="ECO:0000313" key="3">
    <source>
        <dbReference type="Proteomes" id="UP000252884"/>
    </source>
</evidence>
<dbReference type="GO" id="GO:0008270">
    <property type="term" value="F:zinc ion binding"/>
    <property type="evidence" value="ECO:0007669"/>
    <property type="project" value="InterPro"/>
</dbReference>
<organism evidence="2 3">
    <name type="scientific">Pseudorhodoferax soli</name>
    <dbReference type="NCBI Taxonomy" id="545864"/>
    <lineage>
        <taxon>Bacteria</taxon>
        <taxon>Pseudomonadati</taxon>
        <taxon>Pseudomonadota</taxon>
        <taxon>Betaproteobacteria</taxon>
        <taxon>Burkholderiales</taxon>
        <taxon>Comamonadaceae</taxon>
    </lineage>
</organism>
<dbReference type="EMBL" id="QPJK01000002">
    <property type="protein sequence ID" value="RCW73822.1"/>
    <property type="molecule type" value="Genomic_DNA"/>
</dbReference>
<dbReference type="SMART" id="SM00507">
    <property type="entry name" value="HNHc"/>
    <property type="match status" value="1"/>
</dbReference>
<dbReference type="Pfam" id="PF01844">
    <property type="entry name" value="HNH"/>
    <property type="match status" value="1"/>
</dbReference>
<comment type="caution">
    <text evidence="2">The sequence shown here is derived from an EMBL/GenBank/DDBJ whole genome shotgun (WGS) entry which is preliminary data.</text>
</comment>
<feature type="domain" description="HNH nuclease" evidence="1">
    <location>
        <begin position="19"/>
        <end position="72"/>
    </location>
</feature>
<dbReference type="CDD" id="cd00085">
    <property type="entry name" value="HNHc"/>
    <property type="match status" value="1"/>
</dbReference>
<gene>
    <name evidence="2" type="ORF">DES41_102136</name>
</gene>
<keyword evidence="2" id="KW-0255">Endonuclease</keyword>
<dbReference type="RefSeq" id="WP_114466989.1">
    <property type="nucleotide sequence ID" value="NZ_QPJK01000002.1"/>
</dbReference>
<name>A0A368Y0U3_9BURK</name>
<dbReference type="GO" id="GO:0004519">
    <property type="term" value="F:endonuclease activity"/>
    <property type="evidence" value="ECO:0007669"/>
    <property type="project" value="UniProtKB-KW"/>
</dbReference>
<keyword evidence="3" id="KW-1185">Reference proteome</keyword>
<accession>A0A368Y0U3</accession>
<sequence length="98" mass="11279">MAARYDDQDGRLRGRRAQARRLRLWSKDPHCAHCRKLTNWPDGFNADHIVPLYKDGEDEDKNMQVLCLVCHDKKTSDDLGRRHTVAIGEDGWPVDPAP</sequence>
<dbReference type="OrthoDB" id="5292295at2"/>
<dbReference type="InterPro" id="IPR003615">
    <property type="entry name" value="HNH_nuc"/>
</dbReference>
<proteinExistence type="predicted"/>
<dbReference type="GO" id="GO:0003676">
    <property type="term" value="F:nucleic acid binding"/>
    <property type="evidence" value="ECO:0007669"/>
    <property type="project" value="InterPro"/>
</dbReference>
<keyword evidence="2" id="KW-0378">Hydrolase</keyword>
<protein>
    <submittedName>
        <fullName evidence="2">HNH endonuclease</fullName>
    </submittedName>
</protein>